<evidence type="ECO:0000313" key="2">
    <source>
        <dbReference type="EMBL" id="KAK3058133.1"/>
    </source>
</evidence>
<keyword evidence="3" id="KW-1185">Reference proteome</keyword>
<reference evidence="2" key="1">
    <citation type="submission" date="2023-04" db="EMBL/GenBank/DDBJ databases">
        <title>Black Yeasts Isolated from many extreme environments.</title>
        <authorList>
            <person name="Coleine C."/>
            <person name="Stajich J.E."/>
            <person name="Selbmann L."/>
        </authorList>
    </citation>
    <scope>NUCLEOTIDE SEQUENCE</scope>
    <source>
        <strain evidence="2">CCFEE 5312</strain>
    </source>
</reference>
<sequence length="470" mass="52423">MASSRHMRTESSESGSSNGSSYQQICEYVLTYPASYEIPLRTMYQLNCAPRGGTSQFRSGTPTSSAGSSPITPQTPFQDNSSTQSFTENLMAQIQQLPNQPKILPPIFITNFLQRCFPMMLVEVDFPQALTGLDYLKDLEARRRREVAAAMARLDVDRDCLHAENDSFAEKRPGVAAWVKSIEEKERKVDSLYTQLYIGIRRWVLINELSLLPFNKHNCVAMLNTLYPPTISSQPTSKLTREVLKNQRDGFFKYIQSVEKNGSHVLRTLMQQGKAPADVNGWLAVTRCLGLYLQLANSMVKECSELLDVQQISTPQISTAKPPRQSRKADSGVSFNSVDMASTRSNSIAEPVSPTDATRPKTPSGGKQSTTLEKLARGLKTIGRNRTDATEMISDNRELFPPITSPLPEKPKGLRKMRSMGALDGRKTIFAVSAAQNASFDANEMRRQRLRYEAGVAAEHKFGRNQSHEI</sequence>
<proteinExistence type="predicted"/>
<feature type="compositionally biased region" description="Low complexity" evidence="1">
    <location>
        <begin position="59"/>
        <end position="72"/>
    </location>
</feature>
<dbReference type="Proteomes" id="UP001271007">
    <property type="component" value="Unassembled WGS sequence"/>
</dbReference>
<feature type="region of interest" description="Disordered" evidence="1">
    <location>
        <begin position="317"/>
        <end position="373"/>
    </location>
</feature>
<comment type="caution">
    <text evidence="2">The sequence shown here is derived from an EMBL/GenBank/DDBJ whole genome shotgun (WGS) entry which is preliminary data.</text>
</comment>
<evidence type="ECO:0000256" key="1">
    <source>
        <dbReference type="SAM" id="MobiDB-lite"/>
    </source>
</evidence>
<dbReference type="AlphaFoldDB" id="A0AAJ0LWS8"/>
<feature type="region of interest" description="Disordered" evidence="1">
    <location>
        <begin position="53"/>
        <end position="82"/>
    </location>
</feature>
<gene>
    <name evidence="2" type="ORF">LTR09_001211</name>
</gene>
<protein>
    <submittedName>
        <fullName evidence="2">Uncharacterized protein</fullName>
    </submittedName>
</protein>
<feature type="compositionally biased region" description="Polar residues" evidence="1">
    <location>
        <begin position="333"/>
        <end position="348"/>
    </location>
</feature>
<organism evidence="2 3">
    <name type="scientific">Extremus antarcticus</name>
    <dbReference type="NCBI Taxonomy" id="702011"/>
    <lineage>
        <taxon>Eukaryota</taxon>
        <taxon>Fungi</taxon>
        <taxon>Dikarya</taxon>
        <taxon>Ascomycota</taxon>
        <taxon>Pezizomycotina</taxon>
        <taxon>Dothideomycetes</taxon>
        <taxon>Dothideomycetidae</taxon>
        <taxon>Mycosphaerellales</taxon>
        <taxon>Extremaceae</taxon>
        <taxon>Extremus</taxon>
    </lineage>
</organism>
<feature type="region of interest" description="Disordered" evidence="1">
    <location>
        <begin position="1"/>
        <end position="20"/>
    </location>
</feature>
<accession>A0AAJ0LWS8</accession>
<dbReference type="EMBL" id="JAWDJX010000002">
    <property type="protein sequence ID" value="KAK3058133.1"/>
    <property type="molecule type" value="Genomic_DNA"/>
</dbReference>
<name>A0AAJ0LWS8_9PEZI</name>
<evidence type="ECO:0000313" key="3">
    <source>
        <dbReference type="Proteomes" id="UP001271007"/>
    </source>
</evidence>